<evidence type="ECO:0000259" key="14">
    <source>
        <dbReference type="SMART" id="SM01124"/>
    </source>
</evidence>
<dbReference type="GO" id="GO:0005634">
    <property type="term" value="C:nucleus"/>
    <property type="evidence" value="ECO:0007669"/>
    <property type="project" value="UniProtKB-SubCell"/>
</dbReference>
<evidence type="ECO:0000256" key="12">
    <source>
        <dbReference type="ARBA" id="ARBA00023242"/>
    </source>
</evidence>
<comment type="cofactor">
    <cofactor evidence="2">
        <name>Zn(2+)</name>
        <dbReference type="ChEBI" id="CHEBI:29105"/>
    </cofactor>
</comment>
<dbReference type="SMART" id="SM01124">
    <property type="entry name" value="DBR1"/>
    <property type="match status" value="1"/>
</dbReference>
<dbReference type="Proteomes" id="UP000001861">
    <property type="component" value="Unassembled WGS sequence"/>
</dbReference>
<dbReference type="EMBL" id="AACS02000003">
    <property type="protein sequence ID" value="EAU91012.1"/>
    <property type="molecule type" value="Genomic_DNA"/>
</dbReference>
<comment type="cofactor">
    <cofactor evidence="3">
        <name>Fe(2+)</name>
        <dbReference type="ChEBI" id="CHEBI:29033"/>
    </cofactor>
</comment>
<dbReference type="InterPro" id="IPR041816">
    <property type="entry name" value="Dbr1_N"/>
</dbReference>
<dbReference type="KEGG" id="cci:CC1G_02399"/>
<dbReference type="GO" id="GO:0008419">
    <property type="term" value="F:RNA lariat debranching enzyme activity"/>
    <property type="evidence" value="ECO:0007669"/>
    <property type="project" value="TreeGrafter"/>
</dbReference>
<evidence type="ECO:0000256" key="1">
    <source>
        <dbReference type="ARBA" id="ARBA00001936"/>
    </source>
</evidence>
<dbReference type="Pfam" id="PF00149">
    <property type="entry name" value="Metallophos"/>
    <property type="match status" value="1"/>
</dbReference>
<evidence type="ECO:0000313" key="15">
    <source>
        <dbReference type="EMBL" id="EAU91012.1"/>
    </source>
</evidence>
<evidence type="ECO:0000256" key="13">
    <source>
        <dbReference type="SAM" id="MobiDB-lite"/>
    </source>
</evidence>
<reference evidence="15 16" key="1">
    <citation type="journal article" date="2010" name="Proc. Natl. Acad. Sci. U.S.A.">
        <title>Insights into evolution of multicellular fungi from the assembled chromosomes of the mushroom Coprinopsis cinerea (Coprinus cinereus).</title>
        <authorList>
            <person name="Stajich J.E."/>
            <person name="Wilke S.K."/>
            <person name="Ahren D."/>
            <person name="Au C.H."/>
            <person name="Birren B.W."/>
            <person name="Borodovsky M."/>
            <person name="Burns C."/>
            <person name="Canback B."/>
            <person name="Casselton L.A."/>
            <person name="Cheng C.K."/>
            <person name="Deng J."/>
            <person name="Dietrich F.S."/>
            <person name="Fargo D.C."/>
            <person name="Farman M.L."/>
            <person name="Gathman A.C."/>
            <person name="Goldberg J."/>
            <person name="Guigo R."/>
            <person name="Hoegger P.J."/>
            <person name="Hooker J.B."/>
            <person name="Huggins A."/>
            <person name="James T.Y."/>
            <person name="Kamada T."/>
            <person name="Kilaru S."/>
            <person name="Kodira C."/>
            <person name="Kues U."/>
            <person name="Kupfer D."/>
            <person name="Kwan H.S."/>
            <person name="Lomsadze A."/>
            <person name="Li W."/>
            <person name="Lilly W.W."/>
            <person name="Ma L.J."/>
            <person name="Mackey A.J."/>
            <person name="Manning G."/>
            <person name="Martin F."/>
            <person name="Muraguchi H."/>
            <person name="Natvig D.O."/>
            <person name="Palmerini H."/>
            <person name="Ramesh M.A."/>
            <person name="Rehmeyer C.J."/>
            <person name="Roe B.A."/>
            <person name="Shenoy N."/>
            <person name="Stanke M."/>
            <person name="Ter-Hovhannisyan V."/>
            <person name="Tunlid A."/>
            <person name="Velagapudi R."/>
            <person name="Vision T.J."/>
            <person name="Zeng Q."/>
            <person name="Zolan M.E."/>
            <person name="Pukkila P.J."/>
        </authorList>
    </citation>
    <scope>NUCLEOTIDE SEQUENCE [LARGE SCALE GENOMIC DNA]</scope>
    <source>
        <strain evidence="16">Okayama-7 / 130 / ATCC MYA-4618 / FGSC 9003</strain>
    </source>
</reference>
<dbReference type="CDD" id="cd00844">
    <property type="entry name" value="MPP_Dbr1_N"/>
    <property type="match status" value="1"/>
</dbReference>
<evidence type="ECO:0000256" key="3">
    <source>
        <dbReference type="ARBA" id="ARBA00001954"/>
    </source>
</evidence>
<feature type="region of interest" description="Disordered" evidence="13">
    <location>
        <begin position="239"/>
        <end position="293"/>
    </location>
</feature>
<comment type="cofactor">
    <cofactor evidence="1">
        <name>Mn(2+)</name>
        <dbReference type="ChEBI" id="CHEBI:29035"/>
    </cofactor>
</comment>
<dbReference type="InterPro" id="IPR007708">
    <property type="entry name" value="DBR1_C"/>
</dbReference>
<dbReference type="FunFam" id="3.60.21.10:FF:000035">
    <property type="entry name" value="Lariat debranching enzyme"/>
    <property type="match status" value="1"/>
</dbReference>
<feature type="region of interest" description="Disordered" evidence="13">
    <location>
        <begin position="386"/>
        <end position="428"/>
    </location>
</feature>
<evidence type="ECO:0000256" key="9">
    <source>
        <dbReference type="ARBA" id="ARBA00022833"/>
    </source>
</evidence>
<evidence type="ECO:0000256" key="7">
    <source>
        <dbReference type="ARBA" id="ARBA00022723"/>
    </source>
</evidence>
<evidence type="ECO:0000256" key="2">
    <source>
        <dbReference type="ARBA" id="ARBA00001947"/>
    </source>
</evidence>
<dbReference type="OMA" id="KWWFSAH"/>
<keyword evidence="12" id="KW-0539">Nucleus</keyword>
<dbReference type="eggNOG" id="KOG2863">
    <property type="taxonomic scope" value="Eukaryota"/>
</dbReference>
<feature type="compositionally biased region" description="Polar residues" evidence="13">
    <location>
        <begin position="245"/>
        <end position="260"/>
    </location>
</feature>
<accession>A8N7Z2</accession>
<dbReference type="InterPro" id="IPR029052">
    <property type="entry name" value="Metallo-depent_PP-like"/>
</dbReference>
<dbReference type="PANTHER" id="PTHR12849">
    <property type="entry name" value="RNA LARIAT DEBRANCHING ENZYME"/>
    <property type="match status" value="1"/>
</dbReference>
<keyword evidence="6" id="KW-0507">mRNA processing</keyword>
<keyword evidence="10" id="KW-0408">Iron</keyword>
<dbReference type="SUPFAM" id="SSF56300">
    <property type="entry name" value="Metallo-dependent phosphatases"/>
    <property type="match status" value="1"/>
</dbReference>
<comment type="subcellular location">
    <subcellularLocation>
        <location evidence="4">Nucleus</location>
    </subcellularLocation>
</comment>
<feature type="compositionally biased region" description="Low complexity" evidence="13">
    <location>
        <begin position="277"/>
        <end position="291"/>
    </location>
</feature>
<evidence type="ECO:0000256" key="5">
    <source>
        <dbReference type="ARBA" id="ARBA00006045"/>
    </source>
</evidence>
<dbReference type="RefSeq" id="XP_001830948.1">
    <property type="nucleotide sequence ID" value="XM_001830896.1"/>
</dbReference>
<evidence type="ECO:0000256" key="6">
    <source>
        <dbReference type="ARBA" id="ARBA00022664"/>
    </source>
</evidence>
<name>A8N7Z2_COPC7</name>
<keyword evidence="11" id="KW-0464">Manganese</keyword>
<dbReference type="GO" id="GO:0046872">
    <property type="term" value="F:metal ion binding"/>
    <property type="evidence" value="ECO:0007669"/>
    <property type="project" value="UniProtKB-KW"/>
</dbReference>
<feature type="compositionally biased region" description="Acidic residues" evidence="13">
    <location>
        <begin position="263"/>
        <end position="276"/>
    </location>
</feature>
<gene>
    <name evidence="15" type="ORF">CC1G_02399</name>
</gene>
<organism evidence="15 16">
    <name type="scientific">Coprinopsis cinerea (strain Okayama-7 / 130 / ATCC MYA-4618 / FGSC 9003)</name>
    <name type="common">Inky cap fungus</name>
    <name type="synonym">Hormographiella aspergillata</name>
    <dbReference type="NCBI Taxonomy" id="240176"/>
    <lineage>
        <taxon>Eukaryota</taxon>
        <taxon>Fungi</taxon>
        <taxon>Dikarya</taxon>
        <taxon>Basidiomycota</taxon>
        <taxon>Agaricomycotina</taxon>
        <taxon>Agaricomycetes</taxon>
        <taxon>Agaricomycetidae</taxon>
        <taxon>Agaricales</taxon>
        <taxon>Agaricineae</taxon>
        <taxon>Psathyrellaceae</taxon>
        <taxon>Coprinopsis</taxon>
    </lineage>
</organism>
<keyword evidence="9" id="KW-0862">Zinc</keyword>
<dbReference type="VEuPathDB" id="FungiDB:CC1G_02399"/>
<evidence type="ECO:0000256" key="11">
    <source>
        <dbReference type="ARBA" id="ARBA00023211"/>
    </source>
</evidence>
<dbReference type="InParanoid" id="A8N7Z2"/>
<dbReference type="PANTHER" id="PTHR12849:SF0">
    <property type="entry name" value="LARIAT DEBRANCHING ENZYME"/>
    <property type="match status" value="1"/>
</dbReference>
<dbReference type="FunCoup" id="A8N7Z2">
    <property type="interactions" value="670"/>
</dbReference>
<keyword evidence="7" id="KW-0479">Metal-binding</keyword>
<keyword evidence="16" id="KW-1185">Reference proteome</keyword>
<feature type="domain" description="Lariat debranching enzyme C-terminal" evidence="14">
    <location>
        <begin position="354"/>
        <end position="559"/>
    </location>
</feature>
<protein>
    <submittedName>
        <fullName evidence="15">Lariat debranching enzyme</fullName>
    </submittedName>
</protein>
<dbReference type="OrthoDB" id="407609at2759"/>
<keyword evidence="8" id="KW-0378">Hydrolase</keyword>
<dbReference type="InterPro" id="IPR004843">
    <property type="entry name" value="Calcineurin-like_PHP"/>
</dbReference>
<dbReference type="STRING" id="240176.A8N7Z2"/>
<sequence length="563" mass="61523">MRIAVEGCCHGELDSIYAELARLESINNYTVDLLIICGDFQAIRNSQDLQCMAVPNKYKVLGEFHKYYTGEKVAPVLTIVIGGNHEASNYLWELYHGGWLAPNMYFLGHAGSVLVDGLRVSGISGIFKGHDFGTGHPERLPYDQSSMRSIYHTREFDIRRLSLLPSPDVFVSHDWPQNIAYHGDLRGLLRRKRFFEADIKSGRLGSPPLMGLLQTLQPKWWFAAHLHVRFEASVVHETAPAEDPSNAQNPAHVPVSSSNPDEIAIEDDDDEGDEAEVAASIAPPSAPSNNPDEIVMADADADAVEQPSAPPLPPQARAKANPDEIMLDDEEEDVAPAPVAVPAAPHPPAPTSNLPPRIIRETKFLALDKCLPKRQFLEVIEIDVPSTSSLSTSSSQAASSSSQPEQSPSQPSSSMDTTSTSPPQRRTPTLAFDPEWLAITRAFHPWFNTTSKLQRGFPGEEEARAMVAKEREWVEVNLIKASGGGGESSDSIPSAGGAVSGSVKHEQRLLKVEDVQVFEKTAPGPCAETEGANRNRQPPHYPNPQTVAFCKMLGIEDKVNMGR</sequence>
<evidence type="ECO:0000256" key="8">
    <source>
        <dbReference type="ARBA" id="ARBA00022801"/>
    </source>
</evidence>
<proteinExistence type="inferred from homology"/>
<dbReference type="GeneID" id="6007401"/>
<comment type="similarity">
    <text evidence="5">Belongs to the lariat debranching enzyme family.</text>
</comment>
<dbReference type="Pfam" id="PF05011">
    <property type="entry name" value="DBR1"/>
    <property type="match status" value="1"/>
</dbReference>
<comment type="caution">
    <text evidence="15">The sequence shown here is derived from an EMBL/GenBank/DDBJ whole genome shotgun (WGS) entry which is preliminary data.</text>
</comment>
<evidence type="ECO:0000256" key="10">
    <source>
        <dbReference type="ARBA" id="ARBA00023004"/>
    </source>
</evidence>
<feature type="region of interest" description="Disordered" evidence="13">
    <location>
        <begin position="523"/>
        <end position="543"/>
    </location>
</feature>
<dbReference type="AlphaFoldDB" id="A8N7Z2"/>
<dbReference type="GO" id="GO:0000398">
    <property type="term" value="P:mRNA splicing, via spliceosome"/>
    <property type="evidence" value="ECO:0007669"/>
    <property type="project" value="TreeGrafter"/>
</dbReference>
<evidence type="ECO:0000313" key="16">
    <source>
        <dbReference type="Proteomes" id="UP000001861"/>
    </source>
</evidence>
<evidence type="ECO:0000256" key="4">
    <source>
        <dbReference type="ARBA" id="ARBA00004123"/>
    </source>
</evidence>